<dbReference type="GO" id="GO:0005829">
    <property type="term" value="C:cytosol"/>
    <property type="evidence" value="ECO:0007669"/>
    <property type="project" value="UniProtKB-SubCell"/>
</dbReference>
<keyword evidence="9" id="KW-0472">Membrane</keyword>
<protein>
    <recommendedName>
        <fullName evidence="13">BZIP transcription factor</fullName>
    </recommendedName>
</protein>
<evidence type="ECO:0000313" key="12">
    <source>
        <dbReference type="Proteomes" id="UP001296104"/>
    </source>
</evidence>
<dbReference type="EMBL" id="CAVMBE010000001">
    <property type="protein sequence ID" value="CAK3751255.1"/>
    <property type="molecule type" value="Genomic_DNA"/>
</dbReference>
<keyword evidence="7" id="KW-0333">Golgi apparatus</keyword>
<organism evidence="11 12">
    <name type="scientific">Lecanosticta acicola</name>
    <dbReference type="NCBI Taxonomy" id="111012"/>
    <lineage>
        <taxon>Eukaryota</taxon>
        <taxon>Fungi</taxon>
        <taxon>Dikarya</taxon>
        <taxon>Ascomycota</taxon>
        <taxon>Pezizomycotina</taxon>
        <taxon>Dothideomycetes</taxon>
        <taxon>Dothideomycetidae</taxon>
        <taxon>Mycosphaerellales</taxon>
        <taxon>Mycosphaerellaceae</taxon>
        <taxon>Lecanosticta</taxon>
    </lineage>
</organism>
<dbReference type="InterPro" id="IPR019357">
    <property type="entry name" value="SCOC"/>
</dbReference>
<evidence type="ECO:0008006" key="13">
    <source>
        <dbReference type="Google" id="ProtNLM"/>
    </source>
</evidence>
<dbReference type="PANTHER" id="PTHR21614:SF0">
    <property type="entry name" value="GEO08385P1"/>
    <property type="match status" value="1"/>
</dbReference>
<keyword evidence="6" id="KW-0963">Cytoplasm</keyword>
<keyword evidence="12" id="KW-1185">Reference proteome</keyword>
<dbReference type="Pfam" id="PF10224">
    <property type="entry name" value="DUF2205"/>
    <property type="match status" value="1"/>
</dbReference>
<evidence type="ECO:0000256" key="8">
    <source>
        <dbReference type="ARBA" id="ARBA00023054"/>
    </source>
</evidence>
<name>A0AAI8W0N6_9PEZI</name>
<evidence type="ECO:0000256" key="5">
    <source>
        <dbReference type="ARBA" id="ARBA00010880"/>
    </source>
</evidence>
<evidence type="ECO:0000256" key="4">
    <source>
        <dbReference type="ARBA" id="ARBA00004601"/>
    </source>
</evidence>
<feature type="compositionally biased region" description="Low complexity" evidence="10">
    <location>
        <begin position="16"/>
        <end position="39"/>
    </location>
</feature>
<comment type="similarity">
    <text evidence="5">Belongs to the SCOC family.</text>
</comment>
<evidence type="ECO:0000256" key="3">
    <source>
        <dbReference type="ARBA" id="ARBA00004514"/>
    </source>
</evidence>
<dbReference type="GO" id="GO:0000139">
    <property type="term" value="C:Golgi membrane"/>
    <property type="evidence" value="ECO:0007669"/>
    <property type="project" value="UniProtKB-SubCell"/>
</dbReference>
<feature type="compositionally biased region" description="Polar residues" evidence="10">
    <location>
        <begin position="58"/>
        <end position="73"/>
    </location>
</feature>
<reference evidence="11" key="1">
    <citation type="submission" date="2023-11" db="EMBL/GenBank/DDBJ databases">
        <authorList>
            <person name="Alioto T."/>
            <person name="Alioto T."/>
            <person name="Gomez Garrido J."/>
        </authorList>
    </citation>
    <scope>NUCLEOTIDE SEQUENCE</scope>
</reference>
<dbReference type="GO" id="GO:0005802">
    <property type="term" value="C:trans-Golgi network"/>
    <property type="evidence" value="ECO:0007669"/>
    <property type="project" value="TreeGrafter"/>
</dbReference>
<evidence type="ECO:0000256" key="6">
    <source>
        <dbReference type="ARBA" id="ARBA00022490"/>
    </source>
</evidence>
<dbReference type="AlphaFoldDB" id="A0AAI8W0N6"/>
<gene>
    <name evidence="11" type="ORF">LECACI_7A000180</name>
</gene>
<dbReference type="Proteomes" id="UP001296104">
    <property type="component" value="Unassembled WGS sequence"/>
</dbReference>
<evidence type="ECO:0000256" key="9">
    <source>
        <dbReference type="ARBA" id="ARBA00023136"/>
    </source>
</evidence>
<comment type="caution">
    <text evidence="11">The sequence shown here is derived from an EMBL/GenBank/DDBJ whole genome shotgun (WGS) entry which is preliminary data.</text>
</comment>
<dbReference type="Gene3D" id="1.20.5.170">
    <property type="match status" value="1"/>
</dbReference>
<feature type="region of interest" description="Disordered" evidence="10">
    <location>
        <begin position="1"/>
        <end position="98"/>
    </location>
</feature>
<sequence length="171" mass="18431">MTSAQETSRPTPSIEPSLSYALSAPSPSPLSSPDSSAIASEDDTMSNARISRPKIGSRKSSGTMIVSRDSATTVVDPDFDENDVRTMSPRRNSEEVDKLGEEARKDLIEQAKVLQTSLQAIVDRVETVKSEHEKLEGGNKFLQSYIGELMQTSKITSTAPAKSKGKGRSGK</sequence>
<keyword evidence="8" id="KW-0175">Coiled coil</keyword>
<evidence type="ECO:0000256" key="2">
    <source>
        <dbReference type="ARBA" id="ARBA00004255"/>
    </source>
</evidence>
<comment type="subcellular location">
    <subcellularLocation>
        <location evidence="3">Cytoplasm</location>
        <location evidence="3">Cytosol</location>
    </subcellularLocation>
    <subcellularLocation>
        <location evidence="2">Golgi apparatus membrane</location>
        <topology evidence="2">Peripheral membrane protein</topology>
        <orientation evidence="2">Cytoplasmic side</orientation>
    </subcellularLocation>
    <subcellularLocation>
        <location evidence="4">Golgi apparatus</location>
        <location evidence="4">trans-Golgi network</location>
    </subcellularLocation>
</comment>
<accession>A0AAI8W0N6</accession>
<feature type="compositionally biased region" description="Polar residues" evidence="10">
    <location>
        <begin position="1"/>
        <end position="11"/>
    </location>
</feature>
<evidence type="ECO:0000256" key="10">
    <source>
        <dbReference type="SAM" id="MobiDB-lite"/>
    </source>
</evidence>
<evidence type="ECO:0000256" key="7">
    <source>
        <dbReference type="ARBA" id="ARBA00023034"/>
    </source>
</evidence>
<proteinExistence type="inferred from homology"/>
<dbReference type="PANTHER" id="PTHR21614">
    <property type="entry name" value="SHORT COILED COIL PROTEIN"/>
    <property type="match status" value="1"/>
</dbReference>
<evidence type="ECO:0000313" key="11">
    <source>
        <dbReference type="EMBL" id="CAK3751255.1"/>
    </source>
</evidence>
<evidence type="ECO:0000256" key="1">
    <source>
        <dbReference type="ARBA" id="ARBA00002743"/>
    </source>
</evidence>
<comment type="function">
    <text evidence="1">Positive regulator of amino acid starvation-induced autophagy.</text>
</comment>